<keyword evidence="5" id="KW-0349">Heme</keyword>
<keyword evidence="5" id="KW-0408">Iron</keyword>
<dbReference type="GO" id="GO:0005576">
    <property type="term" value="C:extracellular region"/>
    <property type="evidence" value="ECO:0007669"/>
    <property type="project" value="UniProtKB-SubCell"/>
</dbReference>
<feature type="region of interest" description="Disordered" evidence="6">
    <location>
        <begin position="148"/>
        <end position="314"/>
    </location>
</feature>
<evidence type="ECO:0000256" key="5">
    <source>
        <dbReference type="PROSITE-ProRule" id="PRU01356"/>
    </source>
</evidence>
<feature type="chain" id="PRO_5036470992" evidence="7">
    <location>
        <begin position="20"/>
        <end position="868"/>
    </location>
</feature>
<evidence type="ECO:0000259" key="8">
    <source>
        <dbReference type="PROSITE" id="PS52012"/>
    </source>
</evidence>
<sequence length="868" mass="89193">MKYEFIYCLIAILSIAIAADEDSITTAPTTIVDNPYATYPSVPKTASINGFADRIYDLLPECAKPCMFQNTGVTPCPYWDTGCLCIMPMFQDKIGTCIAENCRGEDVLDARSLATSVCSIAGVWDPYWMPPASVTSMLEFAATAAPISSTVESSIEETTIEESSVEESITEESTAEESTIVEPTAEESTAEESTAEESTAEESTIVEPTAEESSVVEPSVVESTVVESTVVEPTAEESTAEESTVVEPTAEESITEESTAEESTTEESTAEESTVMEPSAEPSVESSAEPSASHGTTDSVFASSVESTLPTESVTPGESFVISALFNGEVTTFESNGTHIKLYDGSEVQFRIVDGLLQVGESGYVHVGTVGELIVGDVDGATSGWGLENNRVTLTLLSATKVTFSDNEVQFYACPAEVGYDVCVADGEGCVPIGAVAGPLSAPESSTIDEASVTPSASESGDATGSSGVTETGASQSSDVSEPSVSHSSDVSHESYPSTSTVTSEITTTDEEGVASTLTTTIVVTKVSEYCAQESASSVQSEAHSAQTSAAAVQSTCIEKQQSIVTVIVSCESAISSLHSVKSSAQQVTKTEIVYSCESQISSLSSVEQQAHKTLEAVVSEYDSAVSVQKSAAEQQKSAAQVQLSEAELQHSSEAVAHAQSAAAEAYTAAVEASQAASIASAAKETVAAVARTAPGAEETGETAPQGEGAGETASQSEGAGETASQSEGAGEAAPQGEGAGEAAPQGEGAGEAAPQGEGAGEAAPQGEGAGENQITQQGEGEEYVPQDVVQTLTISSTIYVTSGGESTTISSTGEIDNPTKSVGSANSIISIDETTQSAESINAGHKLSCGVYLSLMVTTSMFVLFSI</sequence>
<comment type="caution">
    <text evidence="9">The sequence shown here is derived from an EMBL/GenBank/DDBJ whole genome shotgun (WGS) entry which is preliminary data.</text>
</comment>
<evidence type="ECO:0000256" key="3">
    <source>
        <dbReference type="ARBA" id="ARBA00022729"/>
    </source>
</evidence>
<dbReference type="PROSITE" id="PS52012">
    <property type="entry name" value="CFEM"/>
    <property type="match status" value="1"/>
</dbReference>
<dbReference type="AlphaFoldDB" id="A0A8X7TAI3"/>
<organism evidence="9 10">
    <name type="scientific">Candida parapsilosis</name>
    <name type="common">Yeast</name>
    <dbReference type="NCBI Taxonomy" id="5480"/>
    <lineage>
        <taxon>Eukaryota</taxon>
        <taxon>Fungi</taxon>
        <taxon>Dikarya</taxon>
        <taxon>Ascomycota</taxon>
        <taxon>Saccharomycotina</taxon>
        <taxon>Pichiomycetes</taxon>
        <taxon>Debaryomycetaceae</taxon>
        <taxon>Candida/Lodderomyces clade</taxon>
        <taxon>Candida</taxon>
    </lineage>
</organism>
<feature type="compositionally biased region" description="Acidic residues" evidence="6">
    <location>
        <begin position="184"/>
        <end position="200"/>
    </location>
</feature>
<dbReference type="SMART" id="SM00747">
    <property type="entry name" value="CFEM"/>
    <property type="match status" value="1"/>
</dbReference>
<feature type="compositionally biased region" description="Low complexity" evidence="6">
    <location>
        <begin position="475"/>
        <end position="507"/>
    </location>
</feature>
<name>A0A8X7TAI3_CANPA</name>
<evidence type="ECO:0000313" key="9">
    <source>
        <dbReference type="EMBL" id="KAF6051328.1"/>
    </source>
</evidence>
<keyword evidence="2" id="KW-0964">Secreted</keyword>
<feature type="compositionally biased region" description="Polar residues" evidence="6">
    <location>
        <begin position="294"/>
        <end position="314"/>
    </location>
</feature>
<comment type="subcellular location">
    <subcellularLocation>
        <location evidence="1">Secreted</location>
    </subcellularLocation>
</comment>
<feature type="compositionally biased region" description="Polar residues" evidence="6">
    <location>
        <begin position="443"/>
        <end position="474"/>
    </location>
</feature>
<feature type="disulfide bond" evidence="5">
    <location>
        <begin position="62"/>
        <end position="102"/>
    </location>
</feature>
<dbReference type="EMBL" id="JABWAB010000005">
    <property type="protein sequence ID" value="KAF6051328.1"/>
    <property type="molecule type" value="Genomic_DNA"/>
</dbReference>
<feature type="domain" description="CFEM" evidence="8">
    <location>
        <begin position="34"/>
        <end position="145"/>
    </location>
</feature>
<feature type="compositionally biased region" description="Acidic residues" evidence="6">
    <location>
        <begin position="249"/>
        <end position="270"/>
    </location>
</feature>
<accession>A0A8X7TAI3</accession>
<feature type="compositionally biased region" description="Acidic residues" evidence="6">
    <location>
        <begin position="154"/>
        <end position="175"/>
    </location>
</feature>
<evidence type="ECO:0000256" key="6">
    <source>
        <dbReference type="SAM" id="MobiDB-lite"/>
    </source>
</evidence>
<evidence type="ECO:0000256" key="7">
    <source>
        <dbReference type="SAM" id="SignalP"/>
    </source>
</evidence>
<feature type="region of interest" description="Disordered" evidence="6">
    <location>
        <begin position="694"/>
        <end position="780"/>
    </location>
</feature>
<feature type="region of interest" description="Disordered" evidence="6">
    <location>
        <begin position="441"/>
        <end position="509"/>
    </location>
</feature>
<feature type="compositionally biased region" description="Low complexity" evidence="6">
    <location>
        <begin position="271"/>
        <end position="293"/>
    </location>
</feature>
<dbReference type="Proteomes" id="UP000590412">
    <property type="component" value="Unassembled WGS sequence"/>
</dbReference>
<feature type="disulfide bond" evidence="5">
    <location>
        <begin position="76"/>
        <end position="83"/>
    </location>
</feature>
<evidence type="ECO:0000256" key="1">
    <source>
        <dbReference type="ARBA" id="ARBA00004613"/>
    </source>
</evidence>
<dbReference type="Pfam" id="PF05730">
    <property type="entry name" value="CFEM"/>
    <property type="match status" value="1"/>
</dbReference>
<dbReference type="InterPro" id="IPR008427">
    <property type="entry name" value="Extracellular_membr_CFEM_dom"/>
</dbReference>
<evidence type="ECO:0000313" key="10">
    <source>
        <dbReference type="Proteomes" id="UP000590412"/>
    </source>
</evidence>
<gene>
    <name evidence="9" type="primary">CSA2</name>
    <name evidence="9" type="ORF">FOB60_003996</name>
</gene>
<proteinExistence type="predicted"/>
<feature type="signal peptide" evidence="7">
    <location>
        <begin position="1"/>
        <end position="19"/>
    </location>
</feature>
<keyword evidence="4 5" id="KW-1015">Disulfide bond</keyword>
<feature type="compositionally biased region" description="Low complexity" evidence="6">
    <location>
        <begin position="201"/>
        <end position="233"/>
    </location>
</feature>
<feature type="compositionally biased region" description="Low complexity" evidence="6">
    <location>
        <begin position="728"/>
        <end position="767"/>
    </location>
</feature>
<feature type="compositionally biased region" description="Polar residues" evidence="6">
    <location>
        <begin position="713"/>
        <end position="727"/>
    </location>
</feature>
<keyword evidence="3 7" id="KW-0732">Signal</keyword>
<feature type="binding site" description="axial binding residue" evidence="5">
    <location>
        <position position="80"/>
    </location>
    <ligand>
        <name>heme</name>
        <dbReference type="ChEBI" id="CHEBI:30413"/>
    </ligand>
    <ligandPart>
        <name>Fe</name>
        <dbReference type="ChEBI" id="CHEBI:18248"/>
    </ligandPart>
</feature>
<reference evidence="9" key="1">
    <citation type="submission" date="2020-03" db="EMBL/GenBank/DDBJ databases">
        <title>FDA dAtabase for Regulatory Grade micrObial Sequences (FDA-ARGOS): Supporting development and validation of Infectious Disease Dx tests.</title>
        <authorList>
            <person name="Campos J."/>
            <person name="Goldberg B."/>
            <person name="Tallon L."/>
            <person name="Sadzewicz L."/>
            <person name="Vavikolanu K."/>
            <person name="Mehta A."/>
            <person name="Aluvathingal J."/>
            <person name="Nadendla S."/>
            <person name="Nandy P."/>
            <person name="Geyer C."/>
            <person name="Yan Y."/>
            <person name="Sichtig H."/>
        </authorList>
    </citation>
    <scope>NUCLEOTIDE SEQUENCE [LARGE SCALE GENOMIC DNA]</scope>
    <source>
        <strain evidence="9">FDAARGOS_652</strain>
    </source>
</reference>
<evidence type="ECO:0000256" key="4">
    <source>
        <dbReference type="ARBA" id="ARBA00023157"/>
    </source>
</evidence>
<keyword evidence="5" id="KW-0479">Metal-binding</keyword>
<protein>
    <submittedName>
        <fullName evidence="9">Surface antigen protein 2</fullName>
    </submittedName>
</protein>
<feature type="disulfide bond" evidence="5">
    <location>
        <begin position="85"/>
        <end position="118"/>
    </location>
</feature>
<feature type="disulfide bond" evidence="5">
    <location>
        <begin position="66"/>
        <end position="97"/>
    </location>
</feature>
<evidence type="ECO:0000256" key="2">
    <source>
        <dbReference type="ARBA" id="ARBA00022525"/>
    </source>
</evidence>
<dbReference type="GO" id="GO:0046872">
    <property type="term" value="F:metal ion binding"/>
    <property type="evidence" value="ECO:0007669"/>
    <property type="project" value="UniProtKB-UniRule"/>
</dbReference>